<keyword evidence="1" id="KW-0812">Transmembrane</keyword>
<dbReference type="EMBL" id="JAROCE010000001">
    <property type="protein sequence ID" value="MFM2719987.1"/>
    <property type="molecule type" value="Genomic_DNA"/>
</dbReference>
<evidence type="ECO:0000313" key="3">
    <source>
        <dbReference type="Proteomes" id="UP001630303"/>
    </source>
</evidence>
<keyword evidence="3" id="KW-1185">Reference proteome</keyword>
<keyword evidence="1" id="KW-0472">Membrane</keyword>
<evidence type="ECO:0000313" key="2">
    <source>
        <dbReference type="EMBL" id="MFM2719987.1"/>
    </source>
</evidence>
<dbReference type="Proteomes" id="UP001630303">
    <property type="component" value="Unassembled WGS sequence"/>
</dbReference>
<evidence type="ECO:0000256" key="1">
    <source>
        <dbReference type="SAM" id="Phobius"/>
    </source>
</evidence>
<dbReference type="RefSeq" id="WP_375095969.1">
    <property type="nucleotide sequence ID" value="NZ_JAROCE010000001.1"/>
</dbReference>
<gene>
    <name evidence="2" type="ORF">P5G46_05680</name>
</gene>
<comment type="caution">
    <text evidence="2">The sequence shown here is derived from an EMBL/GenBank/DDBJ whole genome shotgun (WGS) entry which is preliminary data.</text>
</comment>
<proteinExistence type="predicted"/>
<name>A0ABW9GDY5_9MICO</name>
<evidence type="ECO:0008006" key="4">
    <source>
        <dbReference type="Google" id="ProtNLM"/>
    </source>
</evidence>
<feature type="transmembrane region" description="Helical" evidence="1">
    <location>
        <begin position="12"/>
        <end position="38"/>
    </location>
</feature>
<feature type="transmembrane region" description="Helical" evidence="1">
    <location>
        <begin position="44"/>
        <end position="73"/>
    </location>
</feature>
<sequence>MASVSPAGRRAADALGIVAIILAALILLPALMIFLIGLSPEMNAIWWLGIVLLPIMAFLGGVAVVIGVIGVVLRVRQHRNPVLSIIGLVLGVLLVLPMLWVLVGSTV</sequence>
<accession>A0ABW9GDY5</accession>
<organism evidence="2 3">
    <name type="scientific">Microbacterium mcarthurae</name>
    <dbReference type="NCBI Taxonomy" id="3035918"/>
    <lineage>
        <taxon>Bacteria</taxon>
        <taxon>Bacillati</taxon>
        <taxon>Actinomycetota</taxon>
        <taxon>Actinomycetes</taxon>
        <taxon>Micrococcales</taxon>
        <taxon>Microbacteriaceae</taxon>
        <taxon>Microbacterium</taxon>
    </lineage>
</organism>
<reference evidence="2 3" key="1">
    <citation type="submission" date="2023-03" db="EMBL/GenBank/DDBJ databases">
        <title>MT1 and MT2 Draft Genomes of Novel Species.</title>
        <authorList>
            <person name="Venkateswaran K."/>
        </authorList>
    </citation>
    <scope>NUCLEOTIDE SEQUENCE [LARGE SCALE GENOMIC DNA]</scope>
    <source>
        <strain evidence="2 3">IF8SW-P5</strain>
    </source>
</reference>
<protein>
    <recommendedName>
        <fullName evidence="4">Major facilitator superfamily (MFS) profile domain-containing protein</fullName>
    </recommendedName>
</protein>
<keyword evidence="1" id="KW-1133">Transmembrane helix</keyword>
<feature type="transmembrane region" description="Helical" evidence="1">
    <location>
        <begin position="85"/>
        <end position="103"/>
    </location>
</feature>